<accession>A0A0H2S1B5</accession>
<keyword evidence="3" id="KW-1185">Reference proteome</keyword>
<evidence type="ECO:0000313" key="3">
    <source>
        <dbReference type="Proteomes" id="UP000053477"/>
    </source>
</evidence>
<evidence type="ECO:0000313" key="2">
    <source>
        <dbReference type="EMBL" id="KLO10816.1"/>
    </source>
</evidence>
<feature type="signal peptide" evidence="1">
    <location>
        <begin position="1"/>
        <end position="25"/>
    </location>
</feature>
<evidence type="ECO:0000256" key="1">
    <source>
        <dbReference type="SAM" id="SignalP"/>
    </source>
</evidence>
<organism evidence="2 3">
    <name type="scientific">Schizopora paradoxa</name>
    <dbReference type="NCBI Taxonomy" id="27342"/>
    <lineage>
        <taxon>Eukaryota</taxon>
        <taxon>Fungi</taxon>
        <taxon>Dikarya</taxon>
        <taxon>Basidiomycota</taxon>
        <taxon>Agaricomycotina</taxon>
        <taxon>Agaricomycetes</taxon>
        <taxon>Hymenochaetales</taxon>
        <taxon>Schizoporaceae</taxon>
        <taxon>Schizopora</taxon>
    </lineage>
</organism>
<protein>
    <recommendedName>
        <fullName evidence="4">Ubiquitin-like protease family profile domain-containing protein</fullName>
    </recommendedName>
</protein>
<keyword evidence="1" id="KW-0732">Signal</keyword>
<dbReference type="EMBL" id="KQ086016">
    <property type="protein sequence ID" value="KLO10816.1"/>
    <property type="molecule type" value="Genomic_DNA"/>
</dbReference>
<name>A0A0H2S1B5_9AGAM</name>
<sequence>MQTRISSPLFLFFLLFLVFVTHETARRTPSHTKSKPISGTGSTRVLQKHPGFDMEREDRVMFATSEFENRLPVAGTRSKRWMKITCMILDPLILELTCSRKREISVIKQTDELRRKLQPGSLISHPRGYLPACRVLPLRIAGDGAAIGAYTACCGFSESPSESGWFSRCVRQNVEQFAVPAPVPVERRTQISQLYFLRVFEIFEPELFSPLVWFILVPTSTSSNHWSARILEKPSKRKKLARIVAIGKRWIHDGVAYNFGDGRSPPSKSTHVLPHVKPTHSSAAYRQYVGNLDNVRHALVAPVKY</sequence>
<proteinExistence type="predicted"/>
<reference evidence="2 3" key="1">
    <citation type="submission" date="2015-04" db="EMBL/GenBank/DDBJ databases">
        <title>Complete genome sequence of Schizopora paradoxa KUC8140, a cosmopolitan wood degrader in East Asia.</title>
        <authorList>
            <consortium name="DOE Joint Genome Institute"/>
            <person name="Min B."/>
            <person name="Park H."/>
            <person name="Jang Y."/>
            <person name="Kim J.-J."/>
            <person name="Kim K.H."/>
            <person name="Pangilinan J."/>
            <person name="Lipzen A."/>
            <person name="Riley R."/>
            <person name="Grigoriev I.V."/>
            <person name="Spatafora J.W."/>
            <person name="Choi I.-G."/>
        </authorList>
    </citation>
    <scope>NUCLEOTIDE SEQUENCE [LARGE SCALE GENOMIC DNA]</scope>
    <source>
        <strain evidence="2 3">KUC8140</strain>
    </source>
</reference>
<feature type="chain" id="PRO_5005201975" description="Ubiquitin-like protease family profile domain-containing protein" evidence="1">
    <location>
        <begin position="26"/>
        <end position="305"/>
    </location>
</feature>
<evidence type="ECO:0008006" key="4">
    <source>
        <dbReference type="Google" id="ProtNLM"/>
    </source>
</evidence>
<dbReference type="InParanoid" id="A0A0H2S1B5"/>
<dbReference type="Proteomes" id="UP000053477">
    <property type="component" value="Unassembled WGS sequence"/>
</dbReference>
<dbReference type="AlphaFoldDB" id="A0A0H2S1B5"/>
<gene>
    <name evidence="2" type="ORF">SCHPADRAFT_892063</name>
</gene>